<keyword evidence="2" id="KW-1185">Reference proteome</keyword>
<evidence type="ECO:0000313" key="1">
    <source>
        <dbReference type="EMBL" id="KAI5668427.1"/>
    </source>
</evidence>
<dbReference type="Proteomes" id="UP001060085">
    <property type="component" value="Linkage Group LG04"/>
</dbReference>
<gene>
    <name evidence="1" type="ORF">M9H77_18280</name>
</gene>
<sequence>MRTTFEQLHINQEIQGMQLMEIVESTHRYANELADQRASIDRQKVMLARLCQRFMPDQGSSGVGSMDFGPHREYQCLSSFFRRKWSENDENGAVDKKWSENGAKTNCAGWADLPSPVGAEDSKALAKSRPTSDSRPRPTVDGREHGRYLPMRGYVPKRKFQWKGGRRKSSKDILRRSQIDYCGTIFWSMKEGNPPLIVCGTDISALLLAVRSEDLEELPPIVKNQTL</sequence>
<organism evidence="1 2">
    <name type="scientific">Catharanthus roseus</name>
    <name type="common">Madagascar periwinkle</name>
    <name type="synonym">Vinca rosea</name>
    <dbReference type="NCBI Taxonomy" id="4058"/>
    <lineage>
        <taxon>Eukaryota</taxon>
        <taxon>Viridiplantae</taxon>
        <taxon>Streptophyta</taxon>
        <taxon>Embryophyta</taxon>
        <taxon>Tracheophyta</taxon>
        <taxon>Spermatophyta</taxon>
        <taxon>Magnoliopsida</taxon>
        <taxon>eudicotyledons</taxon>
        <taxon>Gunneridae</taxon>
        <taxon>Pentapetalae</taxon>
        <taxon>asterids</taxon>
        <taxon>lamiids</taxon>
        <taxon>Gentianales</taxon>
        <taxon>Apocynaceae</taxon>
        <taxon>Rauvolfioideae</taxon>
        <taxon>Vinceae</taxon>
        <taxon>Catharanthinae</taxon>
        <taxon>Catharanthus</taxon>
    </lineage>
</organism>
<evidence type="ECO:0000313" key="2">
    <source>
        <dbReference type="Proteomes" id="UP001060085"/>
    </source>
</evidence>
<dbReference type="EMBL" id="CM044704">
    <property type="protein sequence ID" value="KAI5668427.1"/>
    <property type="molecule type" value="Genomic_DNA"/>
</dbReference>
<proteinExistence type="predicted"/>
<protein>
    <submittedName>
        <fullName evidence="1">Uncharacterized protein</fullName>
    </submittedName>
</protein>
<accession>A0ACC0B714</accession>
<reference evidence="2" key="1">
    <citation type="journal article" date="2023" name="Nat. Plants">
        <title>Single-cell RNA sequencing provides a high-resolution roadmap for understanding the multicellular compartmentation of specialized metabolism.</title>
        <authorList>
            <person name="Sun S."/>
            <person name="Shen X."/>
            <person name="Li Y."/>
            <person name="Li Y."/>
            <person name="Wang S."/>
            <person name="Li R."/>
            <person name="Zhang H."/>
            <person name="Shen G."/>
            <person name="Guo B."/>
            <person name="Wei J."/>
            <person name="Xu J."/>
            <person name="St-Pierre B."/>
            <person name="Chen S."/>
            <person name="Sun C."/>
        </authorList>
    </citation>
    <scope>NUCLEOTIDE SEQUENCE [LARGE SCALE GENOMIC DNA]</scope>
</reference>
<comment type="caution">
    <text evidence="1">The sequence shown here is derived from an EMBL/GenBank/DDBJ whole genome shotgun (WGS) entry which is preliminary data.</text>
</comment>
<name>A0ACC0B714_CATRO</name>